<proteinExistence type="predicted"/>
<dbReference type="SUPFAM" id="SSF52467">
    <property type="entry name" value="DHS-like NAD/FAD-binding domain"/>
    <property type="match status" value="1"/>
</dbReference>
<sequence>MAVLELAQAAPLLQQEYREGRLIPFLGAGFSKPLNLPDWSELIAAMAEPLGFEPELFMKHGSAEQLAEFFAVAHPNNFERLVYGMARKFNSEEAAQLRKDSPTHKALASLDRFHTIYTTNFDWHIECALKEAGRKVAVLASFVDFQDEKEAGACDVIKFHGTLEMRNTIVLTESSFFERMALEDAADQRLRADLLSHSFLFIGYSFSDLNIRYIWYRMHQLRQRSQARSRVPLKPRKCYFATHGAGLVQPMLLEQWNIDVIQLDPEDKTASVAELLKCIGG</sequence>
<keyword evidence="2" id="KW-1185">Reference proteome</keyword>
<reference evidence="1 2" key="1">
    <citation type="submission" date="2021-02" db="EMBL/GenBank/DDBJ databases">
        <title>De Novo genome assembly of isolated myxobacteria.</title>
        <authorList>
            <person name="Stevens D.C."/>
        </authorList>
    </citation>
    <scope>NUCLEOTIDE SEQUENCE [LARGE SCALE GENOMIC DNA]</scope>
    <source>
        <strain evidence="2">SCPEA02</strain>
    </source>
</reference>
<accession>A0ABX7NLF2</accession>
<evidence type="ECO:0000313" key="2">
    <source>
        <dbReference type="Proteomes" id="UP000662747"/>
    </source>
</evidence>
<evidence type="ECO:0000313" key="1">
    <source>
        <dbReference type="EMBL" id="QSQ19691.1"/>
    </source>
</evidence>
<dbReference type="Proteomes" id="UP000662747">
    <property type="component" value="Chromosome"/>
</dbReference>
<dbReference type="Gene3D" id="3.40.50.1220">
    <property type="entry name" value="TPP-binding domain"/>
    <property type="match status" value="1"/>
</dbReference>
<name>A0ABX7NLF2_9BACT</name>
<organism evidence="1 2">
    <name type="scientific">Pyxidicoccus parkwayensis</name>
    <dbReference type="NCBI Taxonomy" id="2813578"/>
    <lineage>
        <taxon>Bacteria</taxon>
        <taxon>Pseudomonadati</taxon>
        <taxon>Myxococcota</taxon>
        <taxon>Myxococcia</taxon>
        <taxon>Myxococcales</taxon>
        <taxon>Cystobacterineae</taxon>
        <taxon>Myxococcaceae</taxon>
        <taxon>Pyxidicoccus</taxon>
    </lineage>
</organism>
<dbReference type="Pfam" id="PF13289">
    <property type="entry name" value="SIR2_2"/>
    <property type="match status" value="1"/>
</dbReference>
<dbReference type="RefSeq" id="WP_206721275.1">
    <property type="nucleotide sequence ID" value="NZ_CP071090.1"/>
</dbReference>
<dbReference type="InterPro" id="IPR029035">
    <property type="entry name" value="DHS-like_NAD/FAD-binding_dom"/>
</dbReference>
<protein>
    <submittedName>
        <fullName evidence="1">SIR2 family protein</fullName>
    </submittedName>
</protein>
<dbReference type="EMBL" id="CP071090">
    <property type="protein sequence ID" value="QSQ19691.1"/>
    <property type="molecule type" value="Genomic_DNA"/>
</dbReference>
<gene>
    <name evidence="1" type="ORF">JY651_30830</name>
</gene>